<accession>A0ABS2NAX3</accession>
<comment type="caution">
    <text evidence="1">The sequence shown here is derived from an EMBL/GenBank/DDBJ whole genome shotgun (WGS) entry which is preliminary data.</text>
</comment>
<dbReference type="EMBL" id="JAFBDZ010000001">
    <property type="protein sequence ID" value="MBM7584993.1"/>
    <property type="molecule type" value="Genomic_DNA"/>
</dbReference>
<keyword evidence="2" id="KW-1185">Reference proteome</keyword>
<dbReference type="Proteomes" id="UP001646157">
    <property type="component" value="Unassembled WGS sequence"/>
</dbReference>
<reference evidence="1 2" key="1">
    <citation type="submission" date="2021-01" db="EMBL/GenBank/DDBJ databases">
        <title>Genomic Encyclopedia of Type Strains, Phase IV (KMG-IV): sequencing the most valuable type-strain genomes for metagenomic binning, comparative biology and taxonomic classification.</title>
        <authorList>
            <person name="Goeker M."/>
        </authorList>
    </citation>
    <scope>NUCLEOTIDE SEQUENCE [LARGE SCALE GENOMIC DNA]</scope>
    <source>
        <strain evidence="1 2">DSM 24834</strain>
    </source>
</reference>
<evidence type="ECO:0000313" key="1">
    <source>
        <dbReference type="EMBL" id="MBM7584993.1"/>
    </source>
</evidence>
<evidence type="ECO:0000313" key="2">
    <source>
        <dbReference type="Proteomes" id="UP001646157"/>
    </source>
</evidence>
<sequence>MTFVRIKELEAQVVQLQKELKAAKVDSLMMEKYIQEKGLIDDCVKMAENEILEVQADILRRHFKVVDQSE</sequence>
<name>A0ABS2NAX3_9BACI</name>
<protein>
    <submittedName>
        <fullName evidence="1">tRNA isopentenyl-2-thiomethyl-A-37 hydroxylase MiaE</fullName>
    </submittedName>
</protein>
<organism evidence="1 2">
    <name type="scientific">Rossellomorea pakistanensis</name>
    <dbReference type="NCBI Taxonomy" id="992288"/>
    <lineage>
        <taxon>Bacteria</taxon>
        <taxon>Bacillati</taxon>
        <taxon>Bacillota</taxon>
        <taxon>Bacilli</taxon>
        <taxon>Bacillales</taxon>
        <taxon>Bacillaceae</taxon>
        <taxon>Rossellomorea</taxon>
    </lineage>
</organism>
<gene>
    <name evidence="1" type="ORF">JOC86_001530</name>
</gene>
<dbReference type="RefSeq" id="WP_205169619.1">
    <property type="nucleotide sequence ID" value="NZ_JAFBDZ010000001.1"/>
</dbReference>
<proteinExistence type="predicted"/>